<proteinExistence type="predicted"/>
<accession>A0A0F9KJG8</accession>
<organism evidence="1">
    <name type="scientific">marine sediment metagenome</name>
    <dbReference type="NCBI Taxonomy" id="412755"/>
    <lineage>
        <taxon>unclassified sequences</taxon>
        <taxon>metagenomes</taxon>
        <taxon>ecological metagenomes</taxon>
    </lineage>
</organism>
<evidence type="ECO:0000313" key="1">
    <source>
        <dbReference type="EMBL" id="KKM22313.1"/>
    </source>
</evidence>
<name>A0A0F9KJG8_9ZZZZ</name>
<reference evidence="1" key="1">
    <citation type="journal article" date="2015" name="Nature">
        <title>Complex archaea that bridge the gap between prokaryotes and eukaryotes.</title>
        <authorList>
            <person name="Spang A."/>
            <person name="Saw J.H."/>
            <person name="Jorgensen S.L."/>
            <person name="Zaremba-Niedzwiedzka K."/>
            <person name="Martijn J."/>
            <person name="Lind A.E."/>
            <person name="van Eijk R."/>
            <person name="Schleper C."/>
            <person name="Guy L."/>
            <person name="Ettema T.J."/>
        </authorList>
    </citation>
    <scope>NUCLEOTIDE SEQUENCE</scope>
</reference>
<dbReference type="AlphaFoldDB" id="A0A0F9KJG8"/>
<gene>
    <name evidence="1" type="ORF">LCGC14_1626590</name>
</gene>
<dbReference type="EMBL" id="LAZR01013362">
    <property type="protein sequence ID" value="KKM22313.1"/>
    <property type="molecule type" value="Genomic_DNA"/>
</dbReference>
<comment type="caution">
    <text evidence="1">The sequence shown here is derived from an EMBL/GenBank/DDBJ whole genome shotgun (WGS) entry which is preliminary data.</text>
</comment>
<sequence>MADGWYTYPKEAMVDFDLVDSERVFIVSGEGIDESKARETLPWDMVERLSQCWQGDWTFTYRCPKCAYLEYLGEFFRDDPYKEPDHTYHGACRGCDKRIRKANKKRRKEVAAARSRAQAADRKRLEINMRFF</sequence>
<protein>
    <submittedName>
        <fullName evidence="1">Uncharacterized protein</fullName>
    </submittedName>
</protein>